<evidence type="ECO:0000313" key="1">
    <source>
        <dbReference type="EMBL" id="OCI32601.1"/>
    </source>
</evidence>
<dbReference type="EMBL" id="MAQA01000004">
    <property type="protein sequence ID" value="OCI32601.1"/>
    <property type="molecule type" value="Genomic_DNA"/>
</dbReference>
<organism evidence="1 2">
    <name type="scientific">Oerskovia enterophila</name>
    <dbReference type="NCBI Taxonomy" id="43678"/>
    <lineage>
        <taxon>Bacteria</taxon>
        <taxon>Bacillati</taxon>
        <taxon>Actinomycetota</taxon>
        <taxon>Actinomycetes</taxon>
        <taxon>Micrococcales</taxon>
        <taxon>Cellulomonadaceae</taxon>
        <taxon>Oerskovia</taxon>
    </lineage>
</organism>
<comment type="caution">
    <text evidence="1">The sequence shown here is derived from an EMBL/GenBank/DDBJ whole genome shotgun (WGS) entry which is preliminary data.</text>
</comment>
<gene>
    <name evidence="1" type="ORF">OERS_05280</name>
</gene>
<keyword evidence="2" id="KW-1185">Reference proteome</keyword>
<proteinExistence type="predicted"/>
<dbReference type="Proteomes" id="UP000093412">
    <property type="component" value="Unassembled WGS sequence"/>
</dbReference>
<evidence type="ECO:0000313" key="2">
    <source>
        <dbReference type="Proteomes" id="UP000093412"/>
    </source>
</evidence>
<accession>A0ABX2Y9A4</accession>
<reference evidence="1 2" key="1">
    <citation type="submission" date="2016-06" db="EMBL/GenBank/DDBJ databases">
        <title>Genome sequence of Oerskovia enterophila DSM 43852.</title>
        <authorList>
            <person name="Poehlein A."/>
            <person name="Jag V."/>
            <person name="Bengelsdorf F.R."/>
            <person name="Daniel R."/>
            <person name="Duerre P."/>
        </authorList>
    </citation>
    <scope>NUCLEOTIDE SEQUENCE [LARGE SCALE GENOMIC DNA]</scope>
    <source>
        <strain evidence="1 2">DSM 43852</strain>
    </source>
</reference>
<protein>
    <submittedName>
        <fullName evidence="1">Uncharacterized protein</fullName>
    </submittedName>
</protein>
<name>A0ABX2Y9A4_9CELL</name>
<sequence>MWRVSHPYVQGIALRLICWFPDDEDTVVVALLAGDKANMGDVFYESVGTRADQVIDRWLREREK</sequence>